<accession>A0ABQ2KVE9</accession>
<feature type="domain" description="NADPH-dependent FMN reductase-like" evidence="1">
    <location>
        <begin position="1"/>
        <end position="58"/>
    </location>
</feature>
<evidence type="ECO:0000313" key="2">
    <source>
        <dbReference type="EMBL" id="GGN94420.1"/>
    </source>
</evidence>
<reference evidence="3" key="1">
    <citation type="journal article" date="2019" name="Int. J. Syst. Evol. Microbiol.">
        <title>The Global Catalogue of Microorganisms (GCM) 10K type strain sequencing project: providing services to taxonomists for standard genome sequencing and annotation.</title>
        <authorList>
            <consortium name="The Broad Institute Genomics Platform"/>
            <consortium name="The Broad Institute Genome Sequencing Center for Infectious Disease"/>
            <person name="Wu L."/>
            <person name="Ma J."/>
        </authorList>
    </citation>
    <scope>NUCLEOTIDE SEQUENCE [LARGE SCALE GENOMIC DNA]</scope>
    <source>
        <strain evidence="3">CGMCC 1.6964</strain>
    </source>
</reference>
<dbReference type="EMBL" id="BMLN01000002">
    <property type="protein sequence ID" value="GGN94420.1"/>
    <property type="molecule type" value="Genomic_DNA"/>
</dbReference>
<gene>
    <name evidence="2" type="ORF">GCM10010969_09160</name>
</gene>
<dbReference type="Gene3D" id="3.40.50.360">
    <property type="match status" value="1"/>
</dbReference>
<dbReference type="Proteomes" id="UP000606653">
    <property type="component" value="Unassembled WGS sequence"/>
</dbReference>
<keyword evidence="3" id="KW-1185">Reference proteome</keyword>
<name>A0ABQ2KVE9_9BACL</name>
<evidence type="ECO:0000313" key="3">
    <source>
        <dbReference type="Proteomes" id="UP000606653"/>
    </source>
</evidence>
<evidence type="ECO:0000259" key="1">
    <source>
        <dbReference type="Pfam" id="PF03358"/>
    </source>
</evidence>
<dbReference type="InterPro" id="IPR005025">
    <property type="entry name" value="FMN_Rdtase-like_dom"/>
</dbReference>
<dbReference type="InterPro" id="IPR029039">
    <property type="entry name" value="Flavoprotein-like_sf"/>
</dbReference>
<protein>
    <recommendedName>
        <fullName evidence="1">NADPH-dependent FMN reductase-like domain-containing protein</fullName>
    </recommendedName>
</protein>
<dbReference type="SUPFAM" id="SSF52218">
    <property type="entry name" value="Flavoproteins"/>
    <property type="match status" value="1"/>
</dbReference>
<dbReference type="Pfam" id="PF03358">
    <property type="entry name" value="FMN_red"/>
    <property type="match status" value="1"/>
</dbReference>
<comment type="caution">
    <text evidence="2">The sequence shown here is derived from an EMBL/GenBank/DDBJ whole genome shotgun (WGS) entry which is preliminary data.</text>
</comment>
<sequence length="91" mass="9432">MKNALDWSVSSGNFVGRPTAAIGASPHPQGGSAALDSLVGTLKMMSAVVPEGAELRIPFVTKKFGEDGALDDTETETAMKELVQTLLAAID</sequence>
<organism evidence="2 3">
    <name type="scientific">Saccharibacillus kuerlensis</name>
    <dbReference type="NCBI Taxonomy" id="459527"/>
    <lineage>
        <taxon>Bacteria</taxon>
        <taxon>Bacillati</taxon>
        <taxon>Bacillota</taxon>
        <taxon>Bacilli</taxon>
        <taxon>Bacillales</taxon>
        <taxon>Paenibacillaceae</taxon>
        <taxon>Saccharibacillus</taxon>
    </lineage>
</organism>
<proteinExistence type="predicted"/>